<organism evidence="2 3">
    <name type="scientific">Exserohilum turcicum (strain 28A)</name>
    <name type="common">Northern leaf blight fungus</name>
    <name type="synonym">Setosphaeria turcica</name>
    <dbReference type="NCBI Taxonomy" id="671987"/>
    <lineage>
        <taxon>Eukaryota</taxon>
        <taxon>Fungi</taxon>
        <taxon>Dikarya</taxon>
        <taxon>Ascomycota</taxon>
        <taxon>Pezizomycotina</taxon>
        <taxon>Dothideomycetes</taxon>
        <taxon>Pleosporomycetidae</taxon>
        <taxon>Pleosporales</taxon>
        <taxon>Pleosporineae</taxon>
        <taxon>Pleosporaceae</taxon>
        <taxon>Exserohilum</taxon>
    </lineage>
</organism>
<dbReference type="GeneID" id="19398020"/>
<feature type="compositionally biased region" description="Basic residues" evidence="1">
    <location>
        <begin position="153"/>
        <end position="170"/>
    </location>
</feature>
<sequence>MTDMEFQVPTVTIDDLLAFHAQHFPHAPTPQYVLHGVQHDAEATEEYYDEADDGLGYYPDGTKRTLTDEQIAMFRHSEIQAILRKRRLQKENGESVERTSLSEKPSLDVASPMQVTPAAQEGSAHTTNGAQQAQTKEQGPQNKQQWATTSTKSKAKAKRKRDRYAKRRKEVRLQKGLPRRRSGRNGADSGYSDDESDEWDPWHQANGPDVQKDDALDLDY</sequence>
<gene>
    <name evidence="2" type="ORF">SETTUDRAFT_160231</name>
</gene>
<keyword evidence="3" id="KW-1185">Reference proteome</keyword>
<dbReference type="Proteomes" id="UP000016935">
    <property type="component" value="Unassembled WGS sequence"/>
</dbReference>
<dbReference type="STRING" id="671987.R0KIR7"/>
<feature type="compositionally biased region" description="Basic and acidic residues" evidence="1">
    <location>
        <begin position="210"/>
        <end position="220"/>
    </location>
</feature>
<protein>
    <submittedName>
        <fullName evidence="2">Uncharacterized protein</fullName>
    </submittedName>
</protein>
<dbReference type="RefSeq" id="XP_008023676.1">
    <property type="nucleotide sequence ID" value="XM_008025485.1"/>
</dbReference>
<evidence type="ECO:0000313" key="2">
    <source>
        <dbReference type="EMBL" id="EOA89079.1"/>
    </source>
</evidence>
<feature type="compositionally biased region" description="Polar residues" evidence="1">
    <location>
        <begin position="123"/>
        <end position="151"/>
    </location>
</feature>
<feature type="region of interest" description="Disordered" evidence="1">
    <location>
        <begin position="89"/>
        <end position="220"/>
    </location>
</feature>
<dbReference type="AlphaFoldDB" id="R0KIR7"/>
<dbReference type="PANTHER" id="PTHR40642:SF1">
    <property type="entry name" value="YALI0F31295P"/>
    <property type="match status" value="1"/>
</dbReference>
<dbReference type="PANTHER" id="PTHR40642">
    <property type="entry name" value="YALI0F31295P"/>
    <property type="match status" value="1"/>
</dbReference>
<reference evidence="2 3" key="2">
    <citation type="journal article" date="2013" name="PLoS Genet.">
        <title>Comparative genome structure, secondary metabolite, and effector coding capacity across Cochliobolus pathogens.</title>
        <authorList>
            <person name="Condon B.J."/>
            <person name="Leng Y."/>
            <person name="Wu D."/>
            <person name="Bushley K.E."/>
            <person name="Ohm R.A."/>
            <person name="Otillar R."/>
            <person name="Martin J."/>
            <person name="Schackwitz W."/>
            <person name="Grimwood J."/>
            <person name="MohdZainudin N."/>
            <person name="Xue C."/>
            <person name="Wang R."/>
            <person name="Manning V.A."/>
            <person name="Dhillon B."/>
            <person name="Tu Z.J."/>
            <person name="Steffenson B.J."/>
            <person name="Salamov A."/>
            <person name="Sun H."/>
            <person name="Lowry S."/>
            <person name="LaButti K."/>
            <person name="Han J."/>
            <person name="Copeland A."/>
            <person name="Lindquist E."/>
            <person name="Barry K."/>
            <person name="Schmutz J."/>
            <person name="Baker S.E."/>
            <person name="Ciuffetti L.M."/>
            <person name="Grigoriev I.V."/>
            <person name="Zhong S."/>
            <person name="Turgeon B.G."/>
        </authorList>
    </citation>
    <scope>NUCLEOTIDE SEQUENCE [LARGE SCALE GENOMIC DNA]</scope>
    <source>
        <strain evidence="3">28A</strain>
    </source>
</reference>
<dbReference type="InterPro" id="IPR024526">
    <property type="entry name" value="DUF3807"/>
</dbReference>
<evidence type="ECO:0000313" key="3">
    <source>
        <dbReference type="Proteomes" id="UP000016935"/>
    </source>
</evidence>
<dbReference type="Pfam" id="PF12720">
    <property type="entry name" value="DUF3807"/>
    <property type="match status" value="1"/>
</dbReference>
<dbReference type="HOGENOM" id="CLU_086075_1_1_1"/>
<dbReference type="OrthoDB" id="5422320at2759"/>
<accession>R0KIR7</accession>
<name>R0KIR7_EXST2</name>
<evidence type="ECO:0000256" key="1">
    <source>
        <dbReference type="SAM" id="MobiDB-lite"/>
    </source>
</evidence>
<dbReference type="eggNOG" id="ENOG502SA5E">
    <property type="taxonomic scope" value="Eukaryota"/>
</dbReference>
<feature type="compositionally biased region" description="Basic and acidic residues" evidence="1">
    <location>
        <begin position="89"/>
        <end position="101"/>
    </location>
</feature>
<reference evidence="2 3" key="1">
    <citation type="journal article" date="2012" name="PLoS Pathog.">
        <title>Diverse lifestyles and strategies of plant pathogenesis encoded in the genomes of eighteen Dothideomycetes fungi.</title>
        <authorList>
            <person name="Ohm R.A."/>
            <person name="Feau N."/>
            <person name="Henrissat B."/>
            <person name="Schoch C.L."/>
            <person name="Horwitz B.A."/>
            <person name="Barry K.W."/>
            <person name="Condon B.J."/>
            <person name="Copeland A.C."/>
            <person name="Dhillon B."/>
            <person name="Glaser F."/>
            <person name="Hesse C.N."/>
            <person name="Kosti I."/>
            <person name="LaButti K."/>
            <person name="Lindquist E.A."/>
            <person name="Lucas S."/>
            <person name="Salamov A.A."/>
            <person name="Bradshaw R.E."/>
            <person name="Ciuffetti L."/>
            <person name="Hamelin R.C."/>
            <person name="Kema G.H.J."/>
            <person name="Lawrence C."/>
            <person name="Scott J.A."/>
            <person name="Spatafora J.W."/>
            <person name="Turgeon B.G."/>
            <person name="de Wit P.J.G.M."/>
            <person name="Zhong S."/>
            <person name="Goodwin S.B."/>
            <person name="Grigoriev I.V."/>
        </authorList>
    </citation>
    <scope>NUCLEOTIDE SEQUENCE [LARGE SCALE GENOMIC DNA]</scope>
    <source>
        <strain evidence="3">28A</strain>
    </source>
</reference>
<dbReference type="EMBL" id="KB908526">
    <property type="protein sequence ID" value="EOA89079.1"/>
    <property type="molecule type" value="Genomic_DNA"/>
</dbReference>
<proteinExistence type="predicted"/>